<dbReference type="Pfam" id="PF12706">
    <property type="entry name" value="Lactamase_B_2"/>
    <property type="match status" value="1"/>
</dbReference>
<dbReference type="PANTHER" id="PTHR47619">
    <property type="entry name" value="METALLO-HYDROLASE YYCJ-RELATED"/>
    <property type="match status" value="1"/>
</dbReference>
<dbReference type="InterPro" id="IPR001279">
    <property type="entry name" value="Metallo-B-lactamas"/>
</dbReference>
<dbReference type="PANTHER" id="PTHR47619:SF1">
    <property type="entry name" value="EXODEOXYRIBONUCLEASE WALJ"/>
    <property type="match status" value="1"/>
</dbReference>
<dbReference type="RefSeq" id="WP_073036892.1">
    <property type="nucleotide sequence ID" value="NZ_FQVB01000006.1"/>
</dbReference>
<dbReference type="AlphaFoldDB" id="A0A1M4VEI6"/>
<dbReference type="Gene3D" id="3.60.15.10">
    <property type="entry name" value="Ribonuclease Z/Hydroxyacylglutathione hydrolase-like"/>
    <property type="match status" value="1"/>
</dbReference>
<gene>
    <name evidence="2" type="ORF">SAMN02745206_00639</name>
</gene>
<evidence type="ECO:0000313" key="3">
    <source>
        <dbReference type="Proteomes" id="UP000184076"/>
    </source>
</evidence>
<dbReference type="EMBL" id="FQVB01000006">
    <property type="protein sequence ID" value="SHE67273.1"/>
    <property type="molecule type" value="Genomic_DNA"/>
</dbReference>
<feature type="domain" description="Metallo-beta-lactamase" evidence="1">
    <location>
        <begin position="13"/>
        <end position="216"/>
    </location>
</feature>
<dbReference type="InterPro" id="IPR052533">
    <property type="entry name" value="WalJ/YycJ-like"/>
</dbReference>
<dbReference type="Proteomes" id="UP000184076">
    <property type="component" value="Unassembled WGS sequence"/>
</dbReference>
<sequence>MPLFFQVLASGSKGNAILAGTGSTCILLDAGLSGKEIERRLAESPVSPKDVQALVVSHEHNDHVRGIGVLSRRYDLPVFLTRGCLEALPSSVGELAHRNLIQPGRSFAIGDLVIHPFALSHDAADPVGFILEHGGFRLGICTDCGTATQLVRTRLQHCHALVLEANHDTDRLIHGPYPWHLKQRIRSRHGHLSNEDSCQLLEQIHHPGLQVVVLAHLSEVNNHPDLVKETLRNRLVPAILDTTRFEVAMQNEPSAVWHIHTTGGDHGTVTEGLSPAH</sequence>
<accession>A0A1M4VEI6</accession>
<evidence type="ECO:0000259" key="1">
    <source>
        <dbReference type="SMART" id="SM00849"/>
    </source>
</evidence>
<name>A0A1M4VEI6_9BACT</name>
<dbReference type="SUPFAM" id="SSF56281">
    <property type="entry name" value="Metallo-hydrolase/oxidoreductase"/>
    <property type="match status" value="1"/>
</dbReference>
<organism evidence="2 3">
    <name type="scientific">Desulfacinum infernum DSM 9756</name>
    <dbReference type="NCBI Taxonomy" id="1121391"/>
    <lineage>
        <taxon>Bacteria</taxon>
        <taxon>Pseudomonadati</taxon>
        <taxon>Thermodesulfobacteriota</taxon>
        <taxon>Syntrophobacteria</taxon>
        <taxon>Syntrophobacterales</taxon>
        <taxon>Syntrophobacteraceae</taxon>
        <taxon>Desulfacinum</taxon>
    </lineage>
</organism>
<evidence type="ECO:0000313" key="2">
    <source>
        <dbReference type="EMBL" id="SHE67273.1"/>
    </source>
</evidence>
<reference evidence="3" key="1">
    <citation type="submission" date="2016-11" db="EMBL/GenBank/DDBJ databases">
        <authorList>
            <person name="Varghese N."/>
            <person name="Submissions S."/>
        </authorList>
    </citation>
    <scope>NUCLEOTIDE SEQUENCE [LARGE SCALE GENOMIC DNA]</scope>
    <source>
        <strain evidence="3">DSM 9756</strain>
    </source>
</reference>
<dbReference type="InterPro" id="IPR036866">
    <property type="entry name" value="RibonucZ/Hydroxyglut_hydro"/>
</dbReference>
<dbReference type="STRING" id="1121391.SAMN02745206_00639"/>
<keyword evidence="3" id="KW-1185">Reference proteome</keyword>
<dbReference type="OrthoDB" id="9803916at2"/>
<proteinExistence type="predicted"/>
<dbReference type="SMART" id="SM00849">
    <property type="entry name" value="Lactamase_B"/>
    <property type="match status" value="1"/>
</dbReference>
<protein>
    <submittedName>
        <fullName evidence="2">Phosphoribosyl 1,2-cyclic phosphodiesterase</fullName>
    </submittedName>
</protein>